<dbReference type="GO" id="GO:0003968">
    <property type="term" value="F:RNA-directed RNA polymerase activity"/>
    <property type="evidence" value="ECO:0007669"/>
    <property type="project" value="UniProtKB-KW"/>
</dbReference>
<dbReference type="PROSITE" id="PS50522">
    <property type="entry name" value="RDRP_PHAGE"/>
    <property type="match status" value="1"/>
</dbReference>
<evidence type="ECO:0000256" key="9">
    <source>
        <dbReference type="PIRSR" id="PIRSR605093-1"/>
    </source>
</evidence>
<feature type="binding site" evidence="9">
    <location>
        <position position="254"/>
    </location>
    <ligand>
        <name>Mg(2+)</name>
        <dbReference type="ChEBI" id="CHEBI:18420"/>
        <label>2</label>
    </ligand>
</feature>
<evidence type="ECO:0000259" key="11">
    <source>
        <dbReference type="PROSITE" id="PS50522"/>
    </source>
</evidence>
<keyword evidence="4" id="KW-0548">Nucleotidyltransferase</keyword>
<keyword evidence="5" id="KW-0547">Nucleotide-binding</keyword>
<dbReference type="RefSeq" id="YP_010769080.1">
    <property type="nucleotide sequence ID" value="NC_073871.1"/>
</dbReference>
<evidence type="ECO:0000256" key="6">
    <source>
        <dbReference type="ARBA" id="ARBA00022953"/>
    </source>
</evidence>
<reference evidence="12" key="1">
    <citation type="submission" date="2020-09" db="EMBL/GenBank/DDBJ databases">
        <title>Leviviricetes taxonomy.</title>
        <authorList>
            <person name="Stockdale S.R."/>
            <person name="Callanan J."/>
            <person name="Adriaenssens E.M."/>
            <person name="Kuhn J.H."/>
            <person name="Rumnieks J."/>
            <person name="Shkoporov A."/>
            <person name="Draper L.A."/>
            <person name="Ross P."/>
            <person name="Hill C."/>
        </authorList>
    </citation>
    <scope>NUCLEOTIDE SEQUENCE</scope>
</reference>
<evidence type="ECO:0000313" key="12">
    <source>
        <dbReference type="EMBL" id="DAD52428.1"/>
    </source>
</evidence>
<dbReference type="SUPFAM" id="SSF56672">
    <property type="entry name" value="DNA/RNA polymerases"/>
    <property type="match status" value="1"/>
</dbReference>
<dbReference type="GeneID" id="80397992"/>
<dbReference type="KEGG" id="vg:80397992"/>
<dbReference type="GO" id="GO:0046872">
    <property type="term" value="F:metal ion binding"/>
    <property type="evidence" value="ECO:0007669"/>
    <property type="project" value="UniProtKB-KW"/>
</dbReference>
<dbReference type="Proteomes" id="UP000676662">
    <property type="component" value="Segment"/>
</dbReference>
<feature type="compositionally biased region" description="Basic and acidic residues" evidence="10">
    <location>
        <begin position="125"/>
        <end position="135"/>
    </location>
</feature>
<dbReference type="GO" id="GO:0000166">
    <property type="term" value="F:nucleotide binding"/>
    <property type="evidence" value="ECO:0007669"/>
    <property type="project" value="UniProtKB-KW"/>
</dbReference>
<sequence length="558" mass="63594">MVAAFHDLVRDMATDEKGVASYSCDYLSASLLSKYSSGDKKSSLEREQTAYKRFWEAESMCAAANRSTWSVQRQIPDIIDDARRHIRAVLGRLFMENGALNPQVADRLAVHFGHGPGSTTSLPRRKGDSAYKYRPRPDTTSNNIVWARAAVQHNAPWYRECFNLEHPFEDQVHLVPGNVVGTVPKNDKTDRIIGTEPDLNMYVQKGFGGYMRERLKRFGVNLDDQTRNQEFARLGSENDARYTHSVEDSYACLDLSMASDTVSTGVVRMLLPPDWLRALEQVRSPYGVLPDECVNLAPTWALPGLGTGLHYYQKFSSMGNGFTFELESLIFWALTKAVVSRVLNEPRPIAVYGDDIICPIAAYPMLVHVLKLVGFKINQDKSYAGYGFRESCGNHYYLGADVTPFFVRGPVKRVTDVFLFLNNIERWRRRNTNILSPMNQLRIAMFRDLCCRVLPRKWQKPRIPDGFGDGALIGYFDQCLPRTDPNGTEHWKAWVLTTMPLHDYAYRSVGLLIKALNKRPLDLLWGFFPDDGEPIRVNPVRGEQYRVKPILIPWYNFP</sequence>
<feature type="domain" description="RdRp catalytic" evidence="11">
    <location>
        <begin position="239"/>
        <end position="386"/>
    </location>
</feature>
<feature type="binding site" evidence="9">
    <location>
        <position position="354"/>
    </location>
    <ligand>
        <name>Mg(2+)</name>
        <dbReference type="ChEBI" id="CHEBI:18420"/>
        <label>2</label>
    </ligand>
</feature>
<organism evidence="12 13">
    <name type="scientific">ssRNA phage SRR5466725_10</name>
    <dbReference type="NCBI Taxonomy" id="2786408"/>
    <lineage>
        <taxon>Viruses</taxon>
        <taxon>Riboviria</taxon>
        <taxon>Orthornavirae</taxon>
        <taxon>Lenarviricota</taxon>
        <taxon>Leviviricetes</taxon>
        <taxon>Norzivirales</taxon>
        <taxon>Fiersviridae</taxon>
        <taxon>Bahscuvirus</taxon>
        <taxon>Bahscuvirus limivicinum</taxon>
    </lineage>
</organism>
<keyword evidence="9" id="KW-0460">Magnesium</keyword>
<feature type="binding site" evidence="9">
    <location>
        <position position="355"/>
    </location>
    <ligand>
        <name>Mg(2+)</name>
        <dbReference type="ChEBI" id="CHEBI:18420"/>
        <label>2</label>
    </ligand>
</feature>
<comment type="cofactor">
    <cofactor evidence="9">
        <name>Mg(2+)</name>
        <dbReference type="ChEBI" id="CHEBI:18420"/>
    </cofactor>
    <text evidence="9">Binds 2 Mg(2+) per subunit.</text>
</comment>
<protein>
    <recommendedName>
        <fullName evidence="1">RNA-directed RNA polymerase</fullName>
        <ecNumber evidence="1">2.7.7.48</ecNumber>
    </recommendedName>
    <alternativeName>
        <fullName evidence="7">RNA replicase beta chain</fullName>
    </alternativeName>
</protein>
<dbReference type="InterPro" id="IPR043502">
    <property type="entry name" value="DNA/RNA_pol_sf"/>
</dbReference>
<keyword evidence="3" id="KW-0808">Transferase</keyword>
<evidence type="ECO:0000256" key="3">
    <source>
        <dbReference type="ARBA" id="ARBA00022679"/>
    </source>
</evidence>
<evidence type="ECO:0000256" key="2">
    <source>
        <dbReference type="ARBA" id="ARBA00022484"/>
    </source>
</evidence>
<evidence type="ECO:0000256" key="4">
    <source>
        <dbReference type="ARBA" id="ARBA00022695"/>
    </source>
</evidence>
<keyword evidence="9" id="KW-0479">Metal-binding</keyword>
<dbReference type="InterPro" id="IPR007096">
    <property type="entry name" value="RNA-dir_Rpol_cat_phage"/>
</dbReference>
<dbReference type="EC" id="2.7.7.48" evidence="1"/>
<accession>A0A8S5L4S5</accession>
<dbReference type="GO" id="GO:0039694">
    <property type="term" value="P:viral RNA genome replication"/>
    <property type="evidence" value="ECO:0007669"/>
    <property type="project" value="InterPro"/>
</dbReference>
<feature type="region of interest" description="Disordered" evidence="10">
    <location>
        <begin position="116"/>
        <end position="135"/>
    </location>
</feature>
<proteinExistence type="predicted"/>
<evidence type="ECO:0000256" key="1">
    <source>
        <dbReference type="ARBA" id="ARBA00012494"/>
    </source>
</evidence>
<evidence type="ECO:0000313" key="13">
    <source>
        <dbReference type="Proteomes" id="UP000676662"/>
    </source>
</evidence>
<evidence type="ECO:0000256" key="8">
    <source>
        <dbReference type="ARBA" id="ARBA00048744"/>
    </source>
</evidence>
<comment type="catalytic activity">
    <reaction evidence="8">
        <text>RNA(n) + a ribonucleoside 5'-triphosphate = RNA(n+1) + diphosphate</text>
        <dbReference type="Rhea" id="RHEA:21248"/>
        <dbReference type="Rhea" id="RHEA-COMP:14527"/>
        <dbReference type="Rhea" id="RHEA-COMP:17342"/>
        <dbReference type="ChEBI" id="CHEBI:33019"/>
        <dbReference type="ChEBI" id="CHEBI:61557"/>
        <dbReference type="ChEBI" id="CHEBI:140395"/>
        <dbReference type="EC" id="2.7.7.48"/>
    </reaction>
</comment>
<evidence type="ECO:0000256" key="7">
    <source>
        <dbReference type="ARBA" id="ARBA00030248"/>
    </source>
</evidence>
<evidence type="ECO:0000256" key="10">
    <source>
        <dbReference type="SAM" id="MobiDB-lite"/>
    </source>
</evidence>
<keyword evidence="2 12" id="KW-0696">RNA-directed RNA polymerase</keyword>
<dbReference type="EMBL" id="BK014100">
    <property type="protein sequence ID" value="DAD52428.1"/>
    <property type="molecule type" value="Genomic_RNA"/>
</dbReference>
<dbReference type="InterPro" id="IPR005093">
    <property type="entry name" value="RNArep_beta"/>
</dbReference>
<evidence type="ECO:0000256" key="5">
    <source>
        <dbReference type="ARBA" id="ARBA00022741"/>
    </source>
</evidence>
<keyword evidence="13" id="KW-1185">Reference proteome</keyword>
<dbReference type="Pfam" id="PF03431">
    <property type="entry name" value="RNA_replicase_B"/>
    <property type="match status" value="1"/>
</dbReference>
<name>A0A8S5L4S5_9VIRU</name>
<gene>
    <name evidence="12" type="primary">SRR5466725_10_3</name>
</gene>
<keyword evidence="6" id="KW-0693">Viral RNA replication</keyword>